<name>A0ABT2D151_9BURK</name>
<sequence length="83" mass="9380">MDYGLAEIAGTASSYRWSDDYLGPEPRLQEIEAALASCDDLVVERLRGRSTLCERMLDLHGGHARPCPTGQYVRGWRRRGLAW</sequence>
<gene>
    <name evidence="1" type="ORF">NX778_18020</name>
</gene>
<dbReference type="EMBL" id="JANUGU010000006">
    <property type="protein sequence ID" value="MCS0659973.1"/>
    <property type="molecule type" value="Genomic_DNA"/>
</dbReference>
<evidence type="ECO:0000313" key="1">
    <source>
        <dbReference type="EMBL" id="MCS0659973.1"/>
    </source>
</evidence>
<reference evidence="1 2" key="1">
    <citation type="submission" date="2022-08" db="EMBL/GenBank/DDBJ databases">
        <title>Reclassification of Massilia species as members of the genera Telluria, Duganella, Pseudoduganella, Mokoshia gen. nov. and Zemynaea gen. nov. using orthogonal and non-orthogonal genome-based approaches.</title>
        <authorList>
            <person name="Bowman J.P."/>
        </authorList>
    </citation>
    <scope>NUCLEOTIDE SEQUENCE [LARGE SCALE GENOMIC DNA]</scope>
    <source>
        <strain evidence="1 2">JCM 31606</strain>
    </source>
</reference>
<keyword evidence="2" id="KW-1185">Reference proteome</keyword>
<dbReference type="Proteomes" id="UP001204621">
    <property type="component" value="Unassembled WGS sequence"/>
</dbReference>
<dbReference type="RefSeq" id="WP_258813165.1">
    <property type="nucleotide sequence ID" value="NZ_JANUGU010000006.1"/>
</dbReference>
<accession>A0ABT2D151</accession>
<comment type="caution">
    <text evidence="1">The sequence shown here is derived from an EMBL/GenBank/DDBJ whole genome shotgun (WGS) entry which is preliminary data.</text>
</comment>
<protein>
    <submittedName>
        <fullName evidence="1">Uncharacterized protein</fullName>
    </submittedName>
</protein>
<proteinExistence type="predicted"/>
<organism evidence="1 2">
    <name type="scientific">Massilia terrae</name>
    <dbReference type="NCBI Taxonomy" id="1811224"/>
    <lineage>
        <taxon>Bacteria</taxon>
        <taxon>Pseudomonadati</taxon>
        <taxon>Pseudomonadota</taxon>
        <taxon>Betaproteobacteria</taxon>
        <taxon>Burkholderiales</taxon>
        <taxon>Oxalobacteraceae</taxon>
        <taxon>Telluria group</taxon>
        <taxon>Massilia</taxon>
    </lineage>
</organism>
<evidence type="ECO:0000313" key="2">
    <source>
        <dbReference type="Proteomes" id="UP001204621"/>
    </source>
</evidence>